<dbReference type="AlphaFoldDB" id="A0A1R2BPL5"/>
<protein>
    <recommendedName>
        <fullName evidence="4">Kinesin-like protein</fullName>
    </recommendedName>
</protein>
<dbReference type="GO" id="GO:0003777">
    <property type="term" value="F:microtubule motor activity"/>
    <property type="evidence" value="ECO:0007669"/>
    <property type="project" value="InterPro"/>
</dbReference>
<dbReference type="Gene3D" id="6.10.250.1080">
    <property type="match status" value="1"/>
</dbReference>
<evidence type="ECO:0000256" key="1">
    <source>
        <dbReference type="ARBA" id="ARBA00022741"/>
    </source>
</evidence>
<dbReference type="PRINTS" id="PR00380">
    <property type="entry name" value="KINESINHEAVY"/>
</dbReference>
<keyword evidence="1 3" id="KW-0547">Nucleotide-binding</keyword>
<keyword evidence="8" id="KW-1185">Reference proteome</keyword>
<keyword evidence="5" id="KW-0175">Coiled coil</keyword>
<dbReference type="PROSITE" id="PS50067">
    <property type="entry name" value="KINESIN_MOTOR_2"/>
    <property type="match status" value="1"/>
</dbReference>
<evidence type="ECO:0000256" key="4">
    <source>
        <dbReference type="RuleBase" id="RU000394"/>
    </source>
</evidence>
<feature type="coiled-coil region" evidence="5">
    <location>
        <begin position="4"/>
        <end position="165"/>
    </location>
</feature>
<dbReference type="InterPro" id="IPR036961">
    <property type="entry name" value="Kinesin_motor_dom_sf"/>
</dbReference>
<name>A0A1R2BPL5_9CILI</name>
<dbReference type="Proteomes" id="UP000187209">
    <property type="component" value="Unassembled WGS sequence"/>
</dbReference>
<evidence type="ECO:0000256" key="2">
    <source>
        <dbReference type="ARBA" id="ARBA00022840"/>
    </source>
</evidence>
<dbReference type="InterPro" id="IPR027640">
    <property type="entry name" value="Kinesin-like_fam"/>
</dbReference>
<dbReference type="Pfam" id="PF00225">
    <property type="entry name" value="Kinesin"/>
    <property type="match status" value="1"/>
</dbReference>
<dbReference type="GO" id="GO:0005524">
    <property type="term" value="F:ATP binding"/>
    <property type="evidence" value="ECO:0007669"/>
    <property type="project" value="UniProtKB-UniRule"/>
</dbReference>
<keyword evidence="3 4" id="KW-0505">Motor protein</keyword>
<keyword evidence="2 3" id="KW-0067">ATP-binding</keyword>
<feature type="coiled-coil region" evidence="5">
    <location>
        <begin position="535"/>
        <end position="583"/>
    </location>
</feature>
<dbReference type="InterPro" id="IPR001752">
    <property type="entry name" value="Kinesin_motor_dom"/>
</dbReference>
<accession>A0A1R2BPL5</accession>
<evidence type="ECO:0000256" key="5">
    <source>
        <dbReference type="SAM" id="Coils"/>
    </source>
</evidence>
<feature type="domain" description="Kinesin motor" evidence="6">
    <location>
        <begin position="219"/>
        <end position="513"/>
    </location>
</feature>
<dbReference type="InterPro" id="IPR019821">
    <property type="entry name" value="Kinesin_motor_CS"/>
</dbReference>
<organism evidence="7 8">
    <name type="scientific">Stentor coeruleus</name>
    <dbReference type="NCBI Taxonomy" id="5963"/>
    <lineage>
        <taxon>Eukaryota</taxon>
        <taxon>Sar</taxon>
        <taxon>Alveolata</taxon>
        <taxon>Ciliophora</taxon>
        <taxon>Postciliodesmatophora</taxon>
        <taxon>Heterotrichea</taxon>
        <taxon>Heterotrichida</taxon>
        <taxon>Stentoridae</taxon>
        <taxon>Stentor</taxon>
    </lineage>
</organism>
<dbReference type="EMBL" id="MPUH01000507">
    <property type="protein sequence ID" value="OMJ78718.1"/>
    <property type="molecule type" value="Genomic_DNA"/>
</dbReference>
<dbReference type="GO" id="GO:0008017">
    <property type="term" value="F:microtubule binding"/>
    <property type="evidence" value="ECO:0007669"/>
    <property type="project" value="InterPro"/>
</dbReference>
<dbReference type="PANTHER" id="PTHR47972">
    <property type="entry name" value="KINESIN-LIKE PROTEIN KLP-3"/>
    <property type="match status" value="1"/>
</dbReference>
<dbReference type="PANTHER" id="PTHR47972:SF28">
    <property type="entry name" value="KINESIN-LIKE PROTEIN KLP-3"/>
    <property type="match status" value="1"/>
</dbReference>
<gene>
    <name evidence="7" type="ORF">SteCoe_21395</name>
</gene>
<sequence length="648" mass="74381">MASSEALKEKLAKLQIEFEEFKDSCTEYEESLENELAEKAKKLEETLVKCRDAEHNLEIMKGKYQKNEAEISKLQTEIESLKKRIRSFEQQKYELEHLNDQWEKSARILEYSKTMLEEKLYHAEENAIMYKEELEELSQTKQVEMQRLKDQYQELKQELIHIEVSPPPCEKLQRRSPTPSLKHTVEHTITIPISRSNSKNPSRAVSRKGSFDENASRQSVKVLITFRPPTSSETWDQQVLAIDETTIQIKEKNKESKNFEFEKIFVPGTTTETVFQDIEESVFKLISGGNACIIAYGQTGSGKTYTMNGIISLALKKLEELITEDYDVSLQCIEIYNEQLKNLLSEDPFSKNWKETLAKAEMKLSNDWRSKSWEMVQKAISRRTTKFTECNERSSRSHAIVWFTITGPTGVGKVQFVDLAGSERIGKSQAVGETLKEALLINKSLSALQDVISALENRQKHIPYRNSMLTQILQPTLGGSESIVTMIMNCSPSMDSLNETMCTLALGSRVKAVDLGFFIRKNLVTKEVERTLTLLEKERSEKNSLLRTLDKLQRDLESYQIALKDKDNKIAILNNRIKQREKDNATRKIDTFLIFNKHKKKKSRYEESDIRVGSLSPTNLVSPTSVKGSRIPTLVNLKITKKKTMTSK</sequence>
<evidence type="ECO:0000256" key="3">
    <source>
        <dbReference type="PROSITE-ProRule" id="PRU00283"/>
    </source>
</evidence>
<comment type="similarity">
    <text evidence="3 4">Belongs to the TRAFAC class myosin-kinesin ATPase superfamily. Kinesin family.</text>
</comment>
<feature type="binding site" evidence="3">
    <location>
        <begin position="297"/>
        <end position="304"/>
    </location>
    <ligand>
        <name>ATP</name>
        <dbReference type="ChEBI" id="CHEBI:30616"/>
    </ligand>
</feature>
<dbReference type="OrthoDB" id="904886at2759"/>
<dbReference type="SMART" id="SM00129">
    <property type="entry name" value="KISc"/>
    <property type="match status" value="1"/>
</dbReference>
<reference evidence="7 8" key="1">
    <citation type="submission" date="2016-11" db="EMBL/GenBank/DDBJ databases">
        <title>The macronuclear genome of Stentor coeruleus: a giant cell with tiny introns.</title>
        <authorList>
            <person name="Slabodnick M."/>
            <person name="Ruby J.G."/>
            <person name="Reiff S.B."/>
            <person name="Swart E.C."/>
            <person name="Gosai S."/>
            <person name="Prabakaran S."/>
            <person name="Witkowska E."/>
            <person name="Larue G.E."/>
            <person name="Fisher S."/>
            <person name="Freeman R.M."/>
            <person name="Gunawardena J."/>
            <person name="Chu W."/>
            <person name="Stover N.A."/>
            <person name="Gregory B.D."/>
            <person name="Nowacki M."/>
            <person name="Derisi J."/>
            <person name="Roy S.W."/>
            <person name="Marshall W.F."/>
            <person name="Sood P."/>
        </authorList>
    </citation>
    <scope>NUCLEOTIDE SEQUENCE [LARGE SCALE GENOMIC DNA]</scope>
    <source>
        <strain evidence="7">WM001</strain>
    </source>
</reference>
<dbReference type="SUPFAM" id="SSF52540">
    <property type="entry name" value="P-loop containing nucleoside triphosphate hydrolases"/>
    <property type="match status" value="1"/>
</dbReference>
<dbReference type="GO" id="GO:0005874">
    <property type="term" value="C:microtubule"/>
    <property type="evidence" value="ECO:0007669"/>
    <property type="project" value="UniProtKB-KW"/>
</dbReference>
<evidence type="ECO:0000313" key="7">
    <source>
        <dbReference type="EMBL" id="OMJ78718.1"/>
    </source>
</evidence>
<evidence type="ECO:0000259" key="6">
    <source>
        <dbReference type="PROSITE" id="PS50067"/>
    </source>
</evidence>
<dbReference type="PROSITE" id="PS00411">
    <property type="entry name" value="KINESIN_MOTOR_1"/>
    <property type="match status" value="1"/>
</dbReference>
<proteinExistence type="inferred from homology"/>
<evidence type="ECO:0000313" key="8">
    <source>
        <dbReference type="Proteomes" id="UP000187209"/>
    </source>
</evidence>
<dbReference type="InterPro" id="IPR027417">
    <property type="entry name" value="P-loop_NTPase"/>
</dbReference>
<comment type="caution">
    <text evidence="7">The sequence shown here is derived from an EMBL/GenBank/DDBJ whole genome shotgun (WGS) entry which is preliminary data.</text>
</comment>
<dbReference type="Gene3D" id="3.40.850.10">
    <property type="entry name" value="Kinesin motor domain"/>
    <property type="match status" value="1"/>
</dbReference>
<dbReference type="GO" id="GO:0007018">
    <property type="term" value="P:microtubule-based movement"/>
    <property type="evidence" value="ECO:0007669"/>
    <property type="project" value="InterPro"/>
</dbReference>
<keyword evidence="4" id="KW-0493">Microtubule</keyword>